<sequence>MGCNCCKCCKGRQQQHQQQGDELVDDSYYIMDENGELIYIGPTTMSDEQQQQQQQQSPTSLSTESKQKQQQQQQEKSRKRSKKRESTKIQVDISRLPTSDVTPVLSCKSDGSDIEKILKRIGYRLEKEIGKGGYGTVYRAIDLRRNRRVACKVMTISADRKEQSLIKKELYIIRSIRHRYIIRVYKHFILQSSKNARVYIFMQYAERSDLWNYVRKKLKKGMRERQARRMFQQITSAIHYLHQRNIAHRDIKLENILLDRKYNCLITDFGLSIVVMKKDGRAMNAPNYCGTIPYMAPEIHLYLITKIIFDVLQADVWALGVVLYCMINQGKFPFSIDQDIMLQQQLNCQFEFSDNMSFKPDERLINLMTQIFQPNPLIRIRMVDLVNHPWLIDAPMDQHHVPKLANDEQKIRNEKPQQPRQPSPQSPLMMHQPHSPPLLSPQLPQQQQQQLKEFAEHIAKQNLKTMMMMMMNVDDKGKILEKQIPPAMMMMLPKKKRIKMKRKYKIKVKIKKIPRSPMIKMIYQPKSPFQQQSPQMMLPRFIHGKAMYPPSPMLMDNKNHQLQQQFLQYLQQQQQQHQSPVKSIATSTLSSDSDSD</sequence>
<dbReference type="PROSITE" id="PS50011">
    <property type="entry name" value="PROTEIN_KINASE_DOM"/>
    <property type="match status" value="1"/>
</dbReference>
<comment type="catalytic activity">
    <reaction evidence="8">
        <text>L-seryl-[protein] + ATP = O-phospho-L-seryl-[protein] + ADP + H(+)</text>
        <dbReference type="Rhea" id="RHEA:17989"/>
        <dbReference type="Rhea" id="RHEA-COMP:9863"/>
        <dbReference type="Rhea" id="RHEA-COMP:11604"/>
        <dbReference type="ChEBI" id="CHEBI:15378"/>
        <dbReference type="ChEBI" id="CHEBI:29999"/>
        <dbReference type="ChEBI" id="CHEBI:30616"/>
        <dbReference type="ChEBI" id="CHEBI:83421"/>
        <dbReference type="ChEBI" id="CHEBI:456216"/>
        <dbReference type="EC" id="2.7.11.1"/>
    </reaction>
</comment>
<evidence type="ECO:0000313" key="12">
    <source>
        <dbReference type="EMBL" id="OTF84233.1"/>
    </source>
</evidence>
<dbReference type="PROSITE" id="PS00107">
    <property type="entry name" value="PROTEIN_KINASE_ATP"/>
    <property type="match status" value="1"/>
</dbReference>
<feature type="region of interest" description="Disordered" evidence="10">
    <location>
        <begin position="569"/>
        <end position="596"/>
    </location>
</feature>
<dbReference type="InterPro" id="IPR000719">
    <property type="entry name" value="Prot_kinase_dom"/>
</dbReference>
<evidence type="ECO:0000256" key="1">
    <source>
        <dbReference type="ARBA" id="ARBA00012513"/>
    </source>
</evidence>
<dbReference type="InterPro" id="IPR011009">
    <property type="entry name" value="Kinase-like_dom_sf"/>
</dbReference>
<evidence type="ECO:0000256" key="2">
    <source>
        <dbReference type="ARBA" id="ARBA00022527"/>
    </source>
</evidence>
<dbReference type="EMBL" id="MUJZ01000017">
    <property type="protein sequence ID" value="OTF84233.1"/>
    <property type="molecule type" value="Genomic_DNA"/>
</dbReference>
<keyword evidence="2" id="KW-0723">Serine/threonine-protein kinase</keyword>
<evidence type="ECO:0000256" key="5">
    <source>
        <dbReference type="ARBA" id="ARBA00022777"/>
    </source>
</evidence>
<comment type="caution">
    <text evidence="12">The sequence shown here is derived from an EMBL/GenBank/DDBJ whole genome shotgun (WGS) entry which is preliminary data.</text>
</comment>
<dbReference type="PROSITE" id="PS00108">
    <property type="entry name" value="PROTEIN_KINASE_ST"/>
    <property type="match status" value="1"/>
</dbReference>
<evidence type="ECO:0000256" key="10">
    <source>
        <dbReference type="SAM" id="MobiDB-lite"/>
    </source>
</evidence>
<evidence type="ECO:0000256" key="4">
    <source>
        <dbReference type="ARBA" id="ARBA00022741"/>
    </source>
</evidence>
<dbReference type="FunFam" id="1.10.510.10:FF:000571">
    <property type="entry name" value="Maternal embryonic leucine zipper kinase"/>
    <property type="match status" value="1"/>
</dbReference>
<evidence type="ECO:0000259" key="11">
    <source>
        <dbReference type="PROSITE" id="PS50011"/>
    </source>
</evidence>
<dbReference type="EC" id="2.7.11.1" evidence="1"/>
<comment type="catalytic activity">
    <reaction evidence="7">
        <text>L-threonyl-[protein] + ATP = O-phospho-L-threonyl-[protein] + ADP + H(+)</text>
        <dbReference type="Rhea" id="RHEA:46608"/>
        <dbReference type="Rhea" id="RHEA-COMP:11060"/>
        <dbReference type="Rhea" id="RHEA-COMP:11605"/>
        <dbReference type="ChEBI" id="CHEBI:15378"/>
        <dbReference type="ChEBI" id="CHEBI:30013"/>
        <dbReference type="ChEBI" id="CHEBI:30616"/>
        <dbReference type="ChEBI" id="CHEBI:61977"/>
        <dbReference type="ChEBI" id="CHEBI:456216"/>
        <dbReference type="EC" id="2.7.11.1"/>
    </reaction>
</comment>
<feature type="compositionally biased region" description="Polar residues" evidence="10">
    <location>
        <begin position="579"/>
        <end position="589"/>
    </location>
</feature>
<feature type="compositionally biased region" description="Low complexity" evidence="10">
    <location>
        <begin position="440"/>
        <end position="451"/>
    </location>
</feature>
<name>A0A1Y3BWS4_EURMA</name>
<feature type="domain" description="Protein kinase" evidence="11">
    <location>
        <begin position="123"/>
        <end position="391"/>
    </location>
</feature>
<dbReference type="AlphaFoldDB" id="A0A1Y3BWS4"/>
<feature type="binding site" evidence="9">
    <location>
        <position position="152"/>
    </location>
    <ligand>
        <name>ATP</name>
        <dbReference type="ChEBI" id="CHEBI:30616"/>
    </ligand>
</feature>
<evidence type="ECO:0000313" key="13">
    <source>
        <dbReference type="Proteomes" id="UP000194236"/>
    </source>
</evidence>
<keyword evidence="3" id="KW-0808">Transferase</keyword>
<feature type="region of interest" description="Disordered" evidence="10">
    <location>
        <begin position="45"/>
        <end position="92"/>
    </location>
</feature>
<gene>
    <name evidence="12" type="ORF">BLA29_002267</name>
</gene>
<organism evidence="12 13">
    <name type="scientific">Euroglyphus maynei</name>
    <name type="common">Mayne's house dust mite</name>
    <dbReference type="NCBI Taxonomy" id="6958"/>
    <lineage>
        <taxon>Eukaryota</taxon>
        <taxon>Metazoa</taxon>
        <taxon>Ecdysozoa</taxon>
        <taxon>Arthropoda</taxon>
        <taxon>Chelicerata</taxon>
        <taxon>Arachnida</taxon>
        <taxon>Acari</taxon>
        <taxon>Acariformes</taxon>
        <taxon>Sarcoptiformes</taxon>
        <taxon>Astigmata</taxon>
        <taxon>Psoroptidia</taxon>
        <taxon>Analgoidea</taxon>
        <taxon>Pyroglyphidae</taxon>
        <taxon>Pyroglyphinae</taxon>
        <taxon>Euroglyphus</taxon>
    </lineage>
</organism>
<dbReference type="GO" id="GO:0004674">
    <property type="term" value="F:protein serine/threonine kinase activity"/>
    <property type="evidence" value="ECO:0007669"/>
    <property type="project" value="UniProtKB-KW"/>
</dbReference>
<keyword evidence="13" id="KW-1185">Reference proteome</keyword>
<dbReference type="GO" id="GO:0005524">
    <property type="term" value="F:ATP binding"/>
    <property type="evidence" value="ECO:0007669"/>
    <property type="project" value="UniProtKB-UniRule"/>
</dbReference>
<dbReference type="OrthoDB" id="539158at2759"/>
<feature type="compositionally biased region" description="Low complexity" evidence="10">
    <location>
        <begin position="569"/>
        <end position="578"/>
    </location>
</feature>
<dbReference type="Gene3D" id="1.10.510.10">
    <property type="entry name" value="Transferase(Phosphotransferase) domain 1"/>
    <property type="match status" value="1"/>
</dbReference>
<dbReference type="PANTHER" id="PTHR24343:SF558">
    <property type="entry name" value="PROTEIN KINASE DOMAIN-CONTAINING PROTEIN"/>
    <property type="match status" value="1"/>
</dbReference>
<evidence type="ECO:0000256" key="8">
    <source>
        <dbReference type="ARBA" id="ARBA00048679"/>
    </source>
</evidence>
<keyword evidence="4 9" id="KW-0547">Nucleotide-binding</keyword>
<dbReference type="Pfam" id="PF00069">
    <property type="entry name" value="Pkinase"/>
    <property type="match status" value="1"/>
</dbReference>
<evidence type="ECO:0000256" key="3">
    <source>
        <dbReference type="ARBA" id="ARBA00022679"/>
    </source>
</evidence>
<dbReference type="Proteomes" id="UP000194236">
    <property type="component" value="Unassembled WGS sequence"/>
</dbReference>
<feature type="region of interest" description="Disordered" evidence="10">
    <location>
        <begin position="410"/>
        <end position="451"/>
    </location>
</feature>
<reference evidence="12 13" key="1">
    <citation type="submission" date="2017-03" db="EMBL/GenBank/DDBJ databases">
        <title>Genome Survey of Euroglyphus maynei.</title>
        <authorList>
            <person name="Arlian L.G."/>
            <person name="Morgan M.S."/>
            <person name="Rider S.D."/>
        </authorList>
    </citation>
    <scope>NUCLEOTIDE SEQUENCE [LARGE SCALE GENOMIC DNA]</scope>
    <source>
        <strain evidence="12">Arlian Lab</strain>
        <tissue evidence="12">Whole body</tissue>
    </source>
</reference>
<evidence type="ECO:0000256" key="9">
    <source>
        <dbReference type="PROSITE-ProRule" id="PRU10141"/>
    </source>
</evidence>
<dbReference type="SMART" id="SM00220">
    <property type="entry name" value="S_TKc"/>
    <property type="match status" value="1"/>
</dbReference>
<evidence type="ECO:0000256" key="6">
    <source>
        <dbReference type="ARBA" id="ARBA00022840"/>
    </source>
</evidence>
<keyword evidence="5" id="KW-0418">Kinase</keyword>
<dbReference type="InterPro" id="IPR017441">
    <property type="entry name" value="Protein_kinase_ATP_BS"/>
</dbReference>
<proteinExistence type="predicted"/>
<feature type="compositionally biased region" description="Low complexity" evidence="10">
    <location>
        <begin position="49"/>
        <end position="74"/>
    </location>
</feature>
<keyword evidence="6 9" id="KW-0067">ATP-binding</keyword>
<protein>
    <recommendedName>
        <fullName evidence="1">non-specific serine/threonine protein kinase</fullName>
        <ecNumber evidence="1">2.7.11.1</ecNumber>
    </recommendedName>
</protein>
<dbReference type="InterPro" id="IPR008271">
    <property type="entry name" value="Ser/Thr_kinase_AS"/>
</dbReference>
<evidence type="ECO:0000256" key="7">
    <source>
        <dbReference type="ARBA" id="ARBA00047899"/>
    </source>
</evidence>
<accession>A0A1Y3BWS4</accession>
<dbReference type="SUPFAM" id="SSF56112">
    <property type="entry name" value="Protein kinase-like (PK-like)"/>
    <property type="match status" value="1"/>
</dbReference>
<dbReference type="PANTHER" id="PTHR24343">
    <property type="entry name" value="SERINE/THREONINE KINASE"/>
    <property type="match status" value="1"/>
</dbReference>